<organism evidence="2 3">
    <name type="scientific">Nocardia caishijiensis</name>
    <dbReference type="NCBI Taxonomy" id="184756"/>
    <lineage>
        <taxon>Bacteria</taxon>
        <taxon>Bacillati</taxon>
        <taxon>Actinomycetota</taxon>
        <taxon>Actinomycetes</taxon>
        <taxon>Mycobacteriales</taxon>
        <taxon>Nocardiaceae</taxon>
        <taxon>Nocardia</taxon>
    </lineage>
</organism>
<gene>
    <name evidence="2" type="ORF">FNL39_104202</name>
</gene>
<feature type="compositionally biased region" description="Basic residues" evidence="1">
    <location>
        <begin position="20"/>
        <end position="29"/>
    </location>
</feature>
<reference evidence="2 3" key="1">
    <citation type="submission" date="2019-07" db="EMBL/GenBank/DDBJ databases">
        <title>Genomic Encyclopedia of Type Strains, Phase IV (KMG-IV): sequencing the most valuable type-strain genomes for metagenomic binning, comparative biology and taxonomic classification.</title>
        <authorList>
            <person name="Goeker M."/>
        </authorList>
    </citation>
    <scope>NUCLEOTIDE SEQUENCE [LARGE SCALE GENOMIC DNA]</scope>
    <source>
        <strain evidence="2 3">DSM 44831</strain>
    </source>
</reference>
<dbReference type="EMBL" id="VMSD01000004">
    <property type="protein sequence ID" value="KAF0846780.1"/>
    <property type="molecule type" value="Genomic_DNA"/>
</dbReference>
<comment type="caution">
    <text evidence="2">The sequence shown here is derived from an EMBL/GenBank/DDBJ whole genome shotgun (WGS) entry which is preliminary data.</text>
</comment>
<sequence>MKGSEDSSGSGEREAAKVVRLPRRPRRHRSEAADPRRRLPDPAFDPAPTRPVTRAELQAESATWPVPAVGQQASGGTEHDRNVIDLGASRRKRAARRISDNG</sequence>
<dbReference type="Proteomes" id="UP000798951">
    <property type="component" value="Unassembled WGS sequence"/>
</dbReference>
<evidence type="ECO:0000313" key="2">
    <source>
        <dbReference type="EMBL" id="KAF0846780.1"/>
    </source>
</evidence>
<evidence type="ECO:0000313" key="3">
    <source>
        <dbReference type="Proteomes" id="UP000798951"/>
    </source>
</evidence>
<proteinExistence type="predicted"/>
<feature type="compositionally biased region" description="Basic and acidic residues" evidence="1">
    <location>
        <begin position="30"/>
        <end position="40"/>
    </location>
</feature>
<accession>A0ABQ6YLW0</accession>
<name>A0ABQ6YLW0_9NOCA</name>
<keyword evidence="3" id="KW-1185">Reference proteome</keyword>
<feature type="region of interest" description="Disordered" evidence="1">
    <location>
        <begin position="1"/>
        <end position="102"/>
    </location>
</feature>
<evidence type="ECO:0000256" key="1">
    <source>
        <dbReference type="SAM" id="MobiDB-lite"/>
    </source>
</evidence>
<dbReference type="RefSeq" id="WP_157102001.1">
    <property type="nucleotide sequence ID" value="NZ_VMSD01000004.1"/>
</dbReference>
<protein>
    <submittedName>
        <fullName evidence="2">Uncharacterized protein</fullName>
    </submittedName>
</protein>